<evidence type="ECO:0000259" key="4">
    <source>
        <dbReference type="PROSITE" id="PS50188"/>
    </source>
</evidence>
<protein>
    <recommendedName>
        <fullName evidence="4">B30.2/SPRY domain-containing protein</fullName>
    </recommendedName>
</protein>
<dbReference type="PANTHER" id="PTHR25465:SF14">
    <property type="entry name" value="E3 UBIQUITIN-PROTEIN LIGASE TRIM65"/>
    <property type="match status" value="1"/>
</dbReference>
<dbReference type="GO" id="GO:0005737">
    <property type="term" value="C:cytoplasm"/>
    <property type="evidence" value="ECO:0007669"/>
    <property type="project" value="UniProtKB-ARBA"/>
</dbReference>
<dbReference type="InterPro" id="IPR001870">
    <property type="entry name" value="B30.2/SPRY"/>
</dbReference>
<keyword evidence="2" id="KW-0863">Zinc-finger</keyword>
<dbReference type="GO" id="GO:0008270">
    <property type="term" value="F:zinc ion binding"/>
    <property type="evidence" value="ECO:0007669"/>
    <property type="project" value="UniProtKB-KW"/>
</dbReference>
<dbReference type="Ensembl" id="ENSSFOT00015075360.1">
    <property type="protein sequence ID" value="ENSSFOP00015069108.1"/>
    <property type="gene ID" value="ENSSFOG00015025014.1"/>
</dbReference>
<sequence>FIISQPNTDVTMKFYKFSGKVFSNGEQHMASVKQCRPRCHSAVWGKYFCQLTLDPNTAHQELHLSEGKRKVTCRWNEFQPYPDHQDRFECWYQVLCAEGLSGRCYWEIQWKGKGAVIGVTYKGIRRKGDSDDCGLGFNDKSWSLRCSNESYSVRHNKKQTDIPTPPTPRVGVYLDWAAGNLSFYSVSSGELTLLYKFTSTFTEPLCPGFWVWHKSSVSLCKLR</sequence>
<name>A0A8C9W3L8_SCLFO</name>
<dbReference type="CDD" id="cd16040">
    <property type="entry name" value="SPRY_PRY_SNTX"/>
    <property type="match status" value="1"/>
</dbReference>
<dbReference type="InterPro" id="IPR013320">
    <property type="entry name" value="ConA-like_dom_sf"/>
</dbReference>
<dbReference type="SMART" id="SM00589">
    <property type="entry name" value="PRY"/>
    <property type="match status" value="1"/>
</dbReference>
<evidence type="ECO:0000313" key="6">
    <source>
        <dbReference type="Proteomes" id="UP000694397"/>
    </source>
</evidence>
<dbReference type="Proteomes" id="UP000694397">
    <property type="component" value="Chromosome 6"/>
</dbReference>
<keyword evidence="3" id="KW-0862">Zinc</keyword>
<keyword evidence="6" id="KW-1185">Reference proteome</keyword>
<dbReference type="PANTHER" id="PTHR25465">
    <property type="entry name" value="B-BOX DOMAIN CONTAINING"/>
    <property type="match status" value="1"/>
</dbReference>
<dbReference type="SMART" id="SM00449">
    <property type="entry name" value="SPRY"/>
    <property type="match status" value="1"/>
</dbReference>
<dbReference type="InterPro" id="IPR003877">
    <property type="entry name" value="SPRY_dom"/>
</dbReference>
<dbReference type="InterPro" id="IPR051051">
    <property type="entry name" value="E3_ubiq-ligase_TRIM/RNF"/>
</dbReference>
<dbReference type="InterPro" id="IPR003879">
    <property type="entry name" value="Butyrophylin_SPRY"/>
</dbReference>
<dbReference type="PROSITE" id="PS50188">
    <property type="entry name" value="B302_SPRY"/>
    <property type="match status" value="1"/>
</dbReference>
<organism evidence="5 6">
    <name type="scientific">Scleropages formosus</name>
    <name type="common">Asian bonytongue</name>
    <name type="synonym">Osteoglossum formosum</name>
    <dbReference type="NCBI Taxonomy" id="113540"/>
    <lineage>
        <taxon>Eukaryota</taxon>
        <taxon>Metazoa</taxon>
        <taxon>Chordata</taxon>
        <taxon>Craniata</taxon>
        <taxon>Vertebrata</taxon>
        <taxon>Euteleostomi</taxon>
        <taxon>Actinopterygii</taxon>
        <taxon>Neopterygii</taxon>
        <taxon>Teleostei</taxon>
        <taxon>Osteoglossocephala</taxon>
        <taxon>Osteoglossomorpha</taxon>
        <taxon>Osteoglossiformes</taxon>
        <taxon>Osteoglossidae</taxon>
        <taxon>Scleropages</taxon>
    </lineage>
</organism>
<dbReference type="GeneTree" id="ENSGT01150000286922"/>
<keyword evidence="1" id="KW-0479">Metal-binding</keyword>
<dbReference type="AlphaFoldDB" id="A0A8C9W3L8"/>
<reference evidence="5 6" key="1">
    <citation type="submission" date="2019-04" db="EMBL/GenBank/DDBJ databases">
        <authorList>
            <consortium name="Wellcome Sanger Institute Data Sharing"/>
        </authorList>
    </citation>
    <scope>NUCLEOTIDE SEQUENCE [LARGE SCALE GENOMIC DNA]</scope>
</reference>
<dbReference type="OrthoDB" id="9903688at2759"/>
<dbReference type="Gene3D" id="2.60.120.920">
    <property type="match status" value="1"/>
</dbReference>
<feature type="domain" description="B30.2/SPRY" evidence="4">
    <location>
        <begin position="31"/>
        <end position="223"/>
    </location>
</feature>
<dbReference type="Pfam" id="PF00622">
    <property type="entry name" value="SPRY"/>
    <property type="match status" value="1"/>
</dbReference>
<evidence type="ECO:0000256" key="2">
    <source>
        <dbReference type="ARBA" id="ARBA00022771"/>
    </source>
</evidence>
<evidence type="ECO:0000256" key="1">
    <source>
        <dbReference type="ARBA" id="ARBA00022723"/>
    </source>
</evidence>
<reference evidence="5" key="2">
    <citation type="submission" date="2025-08" db="UniProtKB">
        <authorList>
            <consortium name="Ensembl"/>
        </authorList>
    </citation>
    <scope>IDENTIFICATION</scope>
</reference>
<dbReference type="InterPro" id="IPR006574">
    <property type="entry name" value="PRY"/>
</dbReference>
<proteinExistence type="predicted"/>
<accession>A0A8C9W3L8</accession>
<evidence type="ECO:0000256" key="3">
    <source>
        <dbReference type="ARBA" id="ARBA00022833"/>
    </source>
</evidence>
<dbReference type="InterPro" id="IPR043136">
    <property type="entry name" value="B30.2/SPRY_sf"/>
</dbReference>
<dbReference type="PRINTS" id="PR01407">
    <property type="entry name" value="BUTYPHLNCDUF"/>
</dbReference>
<evidence type="ECO:0000313" key="5">
    <source>
        <dbReference type="Ensembl" id="ENSSFOP00015069108.1"/>
    </source>
</evidence>
<dbReference type="SUPFAM" id="SSF49899">
    <property type="entry name" value="Concanavalin A-like lectins/glucanases"/>
    <property type="match status" value="1"/>
</dbReference>
<reference evidence="5" key="3">
    <citation type="submission" date="2025-09" db="UniProtKB">
        <authorList>
            <consortium name="Ensembl"/>
        </authorList>
    </citation>
    <scope>IDENTIFICATION</scope>
</reference>
<dbReference type="Pfam" id="PF13765">
    <property type="entry name" value="PRY"/>
    <property type="match status" value="1"/>
</dbReference>